<dbReference type="NCBIfam" id="TIGR00873">
    <property type="entry name" value="gnd"/>
    <property type="match status" value="1"/>
</dbReference>
<proteinExistence type="inferred from homology"/>
<comment type="pathway">
    <text evidence="2 11 15">Carbohydrate degradation; pentose phosphate pathway; D-ribulose 5-phosphate from D-glucose 6-phosphate (oxidative stage): step 3/3.</text>
</comment>
<dbReference type="InterPro" id="IPR006114">
    <property type="entry name" value="6PGDH_C"/>
</dbReference>
<dbReference type="InterPro" id="IPR013328">
    <property type="entry name" value="6PGD_dom2"/>
</dbReference>
<feature type="binding site" description="in other chain" evidence="13">
    <location>
        <begin position="164"/>
        <end position="166"/>
    </location>
    <ligand>
        <name>substrate</name>
        <note>ligand shared between dimeric partners</note>
    </ligand>
</feature>
<dbReference type="Pfam" id="PF00393">
    <property type="entry name" value="6PGD"/>
    <property type="match status" value="1"/>
</dbReference>
<dbReference type="GO" id="GO:0019521">
    <property type="term" value="P:D-gluconate metabolic process"/>
    <property type="evidence" value="ECO:0007669"/>
    <property type="project" value="UniProtKB-KW"/>
</dbReference>
<dbReference type="FunFam" id="3.40.50.720:FF:000007">
    <property type="entry name" value="6-phosphogluconate dehydrogenase, decarboxylating"/>
    <property type="match status" value="1"/>
</dbReference>
<feature type="active site" description="Proton donor" evidence="12">
    <location>
        <position position="226"/>
    </location>
</feature>
<dbReference type="InterPro" id="IPR006184">
    <property type="entry name" value="6PGdom_BS"/>
</dbReference>
<protein>
    <recommendedName>
        <fullName evidence="6 11">6-phosphogluconate dehydrogenase, decarboxylating</fullName>
        <ecNumber evidence="5 11">1.1.1.44</ecNumber>
    </recommendedName>
</protein>
<dbReference type="Gene3D" id="3.40.50.720">
    <property type="entry name" value="NAD(P)-binding Rossmann-like Domain"/>
    <property type="match status" value="1"/>
</dbReference>
<evidence type="ECO:0000256" key="3">
    <source>
        <dbReference type="ARBA" id="ARBA00008419"/>
    </source>
</evidence>
<dbReference type="FunFam" id="1.20.5.320:FF:000001">
    <property type="entry name" value="6-phosphogluconate dehydrogenase, decarboxylating"/>
    <property type="match status" value="1"/>
</dbReference>
<keyword evidence="8 15" id="KW-0311">Gluconate utilization</keyword>
<dbReference type="PROSITE" id="PS00461">
    <property type="entry name" value="6PGD"/>
    <property type="match status" value="1"/>
</dbReference>
<evidence type="ECO:0000256" key="9">
    <source>
        <dbReference type="ARBA" id="ARBA00023126"/>
    </source>
</evidence>
<dbReference type="EC" id="1.1.1.44" evidence="5 11"/>
<evidence type="ECO:0000313" key="17">
    <source>
        <dbReference type="EMBL" id="BAT23258.1"/>
    </source>
</evidence>
<evidence type="ECO:0000256" key="7">
    <source>
        <dbReference type="ARBA" id="ARBA00023002"/>
    </source>
</evidence>
<dbReference type="SMART" id="SM01350">
    <property type="entry name" value="6PGD"/>
    <property type="match status" value="1"/>
</dbReference>
<comment type="subunit">
    <text evidence="4 11">Homodimer.</text>
</comment>
<dbReference type="InterPro" id="IPR036291">
    <property type="entry name" value="NAD(P)-bd_dom_sf"/>
</dbReference>
<feature type="binding site" evidence="13">
    <location>
        <position position="487"/>
    </location>
    <ligand>
        <name>substrate</name>
        <note>ligand shared between dimeric partners</note>
    </ligand>
</feature>
<evidence type="ECO:0000256" key="12">
    <source>
        <dbReference type="PIRSR" id="PIRSR000109-1"/>
    </source>
</evidence>
<evidence type="ECO:0000256" key="5">
    <source>
        <dbReference type="ARBA" id="ARBA00013011"/>
    </source>
</evidence>
<dbReference type="InterPro" id="IPR006115">
    <property type="entry name" value="6PGDH_NADP-bd"/>
</dbReference>
<gene>
    <name evidence="17" type="primary">gnd</name>
</gene>
<feature type="binding site" description="in other chain" evidence="13">
    <location>
        <position position="323"/>
    </location>
    <ligand>
        <name>substrate</name>
        <note>ligand shared between dimeric partners</note>
    </ligand>
</feature>
<dbReference type="Gene3D" id="1.10.1040.10">
    <property type="entry name" value="N-(1-d-carboxylethyl)-l-norvaline Dehydrogenase, domain 2"/>
    <property type="match status" value="1"/>
</dbReference>
<feature type="binding site" description="in other chain" evidence="13">
    <location>
        <begin position="222"/>
        <end position="223"/>
    </location>
    <ligand>
        <name>substrate</name>
        <note>ligand shared between dimeric partners</note>
    </ligand>
</feature>
<dbReference type="SUPFAM" id="SSF48179">
    <property type="entry name" value="6-phosphogluconate dehydrogenase C-terminal domain-like"/>
    <property type="match status" value="1"/>
</dbReference>
<organism evidence="17">
    <name type="scientific">Klebsiella sp. 1015</name>
    <dbReference type="NCBI Taxonomy" id="1497794"/>
    <lineage>
        <taxon>Bacteria</taxon>
        <taxon>Pseudomonadati</taxon>
        <taxon>Pseudomonadota</taxon>
        <taxon>Gammaproteobacteria</taxon>
        <taxon>Enterobacterales</taxon>
        <taxon>Enterobacteriaceae</taxon>
        <taxon>Klebsiella/Raoultella group</taxon>
        <taxon>Klebsiella</taxon>
    </lineage>
</organism>
<feature type="binding site" evidence="14">
    <location>
        <begin position="110"/>
        <end position="112"/>
    </location>
    <ligand>
        <name>NADP(+)</name>
        <dbReference type="ChEBI" id="CHEBI:58349"/>
    </ligand>
</feature>
<comment type="catalytic activity">
    <reaction evidence="10 11 15">
        <text>6-phospho-D-gluconate + NADP(+) = D-ribulose 5-phosphate + CO2 + NADPH</text>
        <dbReference type="Rhea" id="RHEA:10116"/>
        <dbReference type="ChEBI" id="CHEBI:16526"/>
        <dbReference type="ChEBI" id="CHEBI:57783"/>
        <dbReference type="ChEBI" id="CHEBI:58121"/>
        <dbReference type="ChEBI" id="CHEBI:58349"/>
        <dbReference type="ChEBI" id="CHEBI:58759"/>
        <dbReference type="EC" id="1.1.1.44"/>
    </reaction>
</comment>
<evidence type="ECO:0000259" key="16">
    <source>
        <dbReference type="SMART" id="SM01350"/>
    </source>
</evidence>
<name>A0A0P0YQN3_9ENTR</name>
<evidence type="ECO:0000256" key="6">
    <source>
        <dbReference type="ARBA" id="ARBA00018193"/>
    </source>
</evidence>
<dbReference type="UniPathway" id="UPA00115">
    <property type="reaction ID" value="UER00410"/>
</dbReference>
<dbReference type="GO" id="GO:0004616">
    <property type="term" value="F:phosphogluconate dehydrogenase (decarboxylating) activity"/>
    <property type="evidence" value="ECO:0007669"/>
    <property type="project" value="UniProtKB-EC"/>
</dbReference>
<dbReference type="Gene3D" id="1.20.5.320">
    <property type="entry name" value="6-Phosphogluconate Dehydrogenase, domain 3"/>
    <property type="match status" value="1"/>
</dbReference>
<evidence type="ECO:0000256" key="11">
    <source>
        <dbReference type="PIRNR" id="PIRNR000109"/>
    </source>
</evidence>
<reference evidence="17" key="2">
    <citation type="journal article" date="2015" name="Sci. Rep.">
        <title>Genetic analysis of capsular polysaccharide synthesis gene clusters in 79 capsular types of Klebsiella spp.</title>
        <authorList>
            <person name="Pan Y.J."/>
            <person name="Lin T.L."/>
            <person name="Chen C.T."/>
            <person name="Chen Y.Y."/>
            <person name="Hsieh P.F."/>
            <person name="Hsu C.R."/>
            <person name="Wu M.C."/>
            <person name="Wang J.T."/>
        </authorList>
    </citation>
    <scope>NUCLEOTIDE SEQUENCE</scope>
    <source>
        <strain evidence="17">1015</strain>
    </source>
</reference>
<keyword evidence="9 11" id="KW-0570">Pentose shunt</keyword>
<feature type="binding site" description="in other chain" evidence="13">
    <location>
        <position position="138"/>
    </location>
    <ligand>
        <name>substrate</name>
        <note>ligand shared between dimeric partners</note>
    </ligand>
</feature>
<evidence type="ECO:0000256" key="8">
    <source>
        <dbReference type="ARBA" id="ARBA00023064"/>
    </source>
</evidence>
<evidence type="ECO:0000256" key="15">
    <source>
        <dbReference type="RuleBase" id="RU000485"/>
    </source>
</evidence>
<feature type="binding site" evidence="14">
    <location>
        <position position="138"/>
    </location>
    <ligand>
        <name>NADP(+)</name>
        <dbReference type="ChEBI" id="CHEBI:58349"/>
    </ligand>
</feature>
<keyword evidence="7 11" id="KW-0560">Oxidoreductase</keyword>
<dbReference type="EMBL" id="AB924551">
    <property type="protein sequence ID" value="BAT23258.1"/>
    <property type="molecule type" value="Genomic_DNA"/>
</dbReference>
<dbReference type="Pfam" id="PF03446">
    <property type="entry name" value="NAD_binding_2"/>
    <property type="match status" value="1"/>
</dbReference>
<dbReference type="GO" id="GO:0006098">
    <property type="term" value="P:pentose-phosphate shunt"/>
    <property type="evidence" value="ECO:0007669"/>
    <property type="project" value="UniProtKB-UniPathway"/>
</dbReference>
<evidence type="ECO:0000256" key="13">
    <source>
        <dbReference type="PIRSR" id="PIRSR000109-2"/>
    </source>
</evidence>
<dbReference type="FunFam" id="1.10.1040.10:FF:000002">
    <property type="entry name" value="6-phosphogluconate dehydrogenase, decarboxylating"/>
    <property type="match status" value="1"/>
</dbReference>
<dbReference type="GO" id="GO:0050661">
    <property type="term" value="F:NADP binding"/>
    <property type="evidence" value="ECO:0007669"/>
    <property type="project" value="InterPro"/>
</dbReference>
<feature type="binding site" evidence="13">
    <location>
        <position position="481"/>
    </location>
    <ligand>
        <name>substrate</name>
        <note>ligand shared between dimeric partners</note>
    </ligand>
</feature>
<feature type="binding site" evidence="14">
    <location>
        <begin position="46"/>
        <end position="51"/>
    </location>
    <ligand>
        <name>NADP(+)</name>
        <dbReference type="ChEBI" id="CHEBI:58349"/>
    </ligand>
</feature>
<dbReference type="PRINTS" id="PR00076">
    <property type="entry name" value="6PGDHDRGNASE"/>
</dbReference>
<dbReference type="NCBIfam" id="NF006765">
    <property type="entry name" value="PRK09287.1"/>
    <property type="match status" value="1"/>
</dbReference>
<dbReference type="PANTHER" id="PTHR11811">
    <property type="entry name" value="6-PHOSPHOGLUCONATE DEHYDROGENASE"/>
    <property type="match status" value="1"/>
</dbReference>
<reference evidence="17" key="1">
    <citation type="submission" date="2014-04" db="EMBL/GenBank/DDBJ databases">
        <authorList>
            <person name="Harrison E."/>
        </authorList>
    </citation>
    <scope>NUCLEOTIDE SEQUENCE</scope>
    <source>
        <strain evidence="17">1015</strain>
    </source>
</reference>
<evidence type="ECO:0000256" key="1">
    <source>
        <dbReference type="ARBA" id="ARBA00002526"/>
    </source>
</evidence>
<evidence type="ECO:0000256" key="10">
    <source>
        <dbReference type="ARBA" id="ARBA00048640"/>
    </source>
</evidence>
<evidence type="ECO:0000256" key="2">
    <source>
        <dbReference type="ARBA" id="ARBA00004874"/>
    </source>
</evidence>
<evidence type="ECO:0000256" key="14">
    <source>
        <dbReference type="PIRSR" id="PIRSR000109-3"/>
    </source>
</evidence>
<dbReference type="InterPro" id="IPR006113">
    <property type="entry name" value="6PGDH_Gnd/GntZ"/>
</dbReference>
<dbReference type="SUPFAM" id="SSF51735">
    <property type="entry name" value="NAD(P)-binding Rossmann-fold domains"/>
    <property type="match status" value="1"/>
</dbReference>
<feature type="domain" description="6-phosphogluconate dehydrogenase C-terminal" evidence="16">
    <location>
        <begin position="215"/>
        <end position="503"/>
    </location>
</feature>
<comment type="function">
    <text evidence="1 11">Catalyzes the oxidative decarboxylation of 6-phosphogluconate to ribulose 5-phosphate and CO(2), with concomitant reduction of NADP to NADPH.</text>
</comment>
<dbReference type="InterPro" id="IPR006183">
    <property type="entry name" value="Pgluconate_DH"/>
</dbReference>
<accession>A0A0P0YQN3</accession>
<feature type="binding site" description="in other chain" evidence="13">
    <location>
        <position position="227"/>
    </location>
    <ligand>
        <name>substrate</name>
        <note>ligand shared between dimeric partners</note>
    </ligand>
</feature>
<comment type="similarity">
    <text evidence="3 11 15">Belongs to the 6-phosphogluconate dehydrogenase family.</text>
</comment>
<dbReference type="AlphaFoldDB" id="A0A0P0YQN3"/>
<dbReference type="PIRSF" id="PIRSF000109">
    <property type="entry name" value="6PGD"/>
    <property type="match status" value="1"/>
</dbReference>
<feature type="active site" description="Proton acceptor" evidence="12">
    <location>
        <position position="219"/>
    </location>
</feature>
<feature type="binding site" evidence="14">
    <location>
        <begin position="69"/>
        <end position="71"/>
    </location>
    <ligand>
        <name>NADP(+)</name>
        <dbReference type="ChEBI" id="CHEBI:58349"/>
    </ligand>
</feature>
<feature type="binding site" description="in other chain" evidence="13">
    <location>
        <position position="296"/>
    </location>
    <ligand>
        <name>substrate</name>
        <note>ligand shared between dimeric partners</note>
    </ligand>
</feature>
<dbReference type="InterPro" id="IPR008927">
    <property type="entry name" value="6-PGluconate_DH-like_C_sf"/>
</dbReference>
<evidence type="ECO:0000256" key="4">
    <source>
        <dbReference type="ARBA" id="ARBA00011738"/>
    </source>
</evidence>
<sequence>MIKKFFYYILCLIYAKIITTFKLRTCRSDHTRQEYVMSKQQIGVVGMAVMGRNLALNIESRGYTVSVFNRSREKTEEVIAENPGKKLVPYYTVQEFVESLETPRRILLMVKAGAGTDSAIDSLKPYLDKGDIIIDGGNTFFQDTIRRNRELSAEGFNFIGTGVSGGEEGALKGPSIMPGGQKEAYELVAPILKQIAAVAEDGEPCVTYIGADGAGHYVKMVHNGIEYGDMQLIAEAYALLKGGLALSNEELAQTFTEWNEGELSSYLIDITKDIFTKKDEEGKYLVDVILDEAANKGTGKWTSQSSLDLGEPLSLITESVFARYISSLKDQRVAASKVLSGPQAQPAGDKAEFIEKVRRALYLGKIVSYAQGFSQLRAASDEYNWDLNYGEIAKIFRAGCIIRAQFLQKITDAYAQNAGIANLLLAPYFKQIADDYQQALRDVVAYAVQNGIPVPTFSAAIAYYDSYRSAVLPANLIQAQRDYFGAHTYKRTDKEGVFHTEWME</sequence>
<keyword evidence="11 15" id="KW-0521">NADP</keyword>